<keyword evidence="3" id="KW-0378">Hydrolase</keyword>
<accession>A0ABX9QQW0</accession>
<name>A0ABX9QQW0_9BACT</name>
<dbReference type="RefSeq" id="WP_120582545.1">
    <property type="nucleotide sequence ID" value="NZ_RAWI01000005.1"/>
</dbReference>
<evidence type="ECO:0000313" key="6">
    <source>
        <dbReference type="EMBL" id="RKI17130.1"/>
    </source>
</evidence>
<dbReference type="Proteomes" id="UP000278907">
    <property type="component" value="Unassembled WGS sequence"/>
</dbReference>
<reference evidence="6 7" key="1">
    <citation type="submission" date="2018-09" db="EMBL/GenBank/DDBJ databases">
        <authorList>
            <person name="Livingstone P.G."/>
            <person name="Whitworth D.E."/>
        </authorList>
    </citation>
    <scope>NUCLEOTIDE SEQUENCE [LARGE SCALE GENOMIC DNA]</scope>
    <source>
        <strain evidence="6 7">CA031B</strain>
    </source>
</reference>
<organism evidence="6 7">
    <name type="scientific">Corallococcus praedator</name>
    <dbReference type="NCBI Taxonomy" id="2316724"/>
    <lineage>
        <taxon>Bacteria</taxon>
        <taxon>Pseudomonadati</taxon>
        <taxon>Myxococcota</taxon>
        <taxon>Myxococcia</taxon>
        <taxon>Myxococcales</taxon>
        <taxon>Cystobacterineae</taxon>
        <taxon>Myxococcaceae</taxon>
        <taxon>Corallococcus</taxon>
    </lineage>
</organism>
<dbReference type="Pfam" id="PF04586">
    <property type="entry name" value="Peptidase_S78"/>
    <property type="match status" value="1"/>
</dbReference>
<evidence type="ECO:0000256" key="3">
    <source>
        <dbReference type="ARBA" id="ARBA00022801"/>
    </source>
</evidence>
<evidence type="ECO:0000256" key="4">
    <source>
        <dbReference type="SAM" id="MobiDB-lite"/>
    </source>
</evidence>
<keyword evidence="7" id="KW-1185">Reference proteome</keyword>
<protein>
    <submittedName>
        <fullName evidence="6">Primosomal replication protein N</fullName>
    </submittedName>
</protein>
<evidence type="ECO:0000259" key="5">
    <source>
        <dbReference type="Pfam" id="PF04586"/>
    </source>
</evidence>
<feature type="domain" description="Prohead serine protease" evidence="5">
    <location>
        <begin position="95"/>
        <end position="165"/>
    </location>
</feature>
<sequence length="228" mass="25384">MPKSLQRTRRLVAKKHAPAPDDGGPKVFTFRANDADFDRYNDRLSVQGWQLDSYAANPVVLYMHDDGSGGLFGAGRTDILPIGKGRAYVQGDALLVDIEFDQDDEFARRVERKVEKGILNAVSVRYRMLRYHENERGGFDCDEQELLEISVVTIPGNQRAVRLKKHSDERAALIRDITDAVVKAVGRKARKKRKAAPPAAPPTLSESDTQALAAHTARALLQHLQENA</sequence>
<comment type="caution">
    <text evidence="6">The sequence shown here is derived from an EMBL/GenBank/DDBJ whole genome shotgun (WGS) entry which is preliminary data.</text>
</comment>
<evidence type="ECO:0000313" key="7">
    <source>
        <dbReference type="Proteomes" id="UP000278907"/>
    </source>
</evidence>
<feature type="region of interest" description="Disordered" evidence="4">
    <location>
        <begin position="188"/>
        <end position="209"/>
    </location>
</feature>
<gene>
    <name evidence="6" type="ORF">D7Y13_01485</name>
</gene>
<dbReference type="InterPro" id="IPR054613">
    <property type="entry name" value="Peptidase_S78_dom"/>
</dbReference>
<keyword evidence="2" id="KW-0645">Protease</keyword>
<proteinExistence type="predicted"/>
<evidence type="ECO:0000256" key="2">
    <source>
        <dbReference type="ARBA" id="ARBA00022670"/>
    </source>
</evidence>
<feature type="region of interest" description="Disordered" evidence="4">
    <location>
        <begin position="1"/>
        <end position="24"/>
    </location>
</feature>
<feature type="compositionally biased region" description="Basic residues" evidence="4">
    <location>
        <begin position="1"/>
        <end position="17"/>
    </location>
</feature>
<evidence type="ECO:0000256" key="1">
    <source>
        <dbReference type="ARBA" id="ARBA00022612"/>
    </source>
</evidence>
<dbReference type="EMBL" id="RAWI01000005">
    <property type="protein sequence ID" value="RKI17130.1"/>
    <property type="molecule type" value="Genomic_DNA"/>
</dbReference>
<keyword evidence="1" id="KW-1188">Viral release from host cell</keyword>